<keyword evidence="9" id="KW-0914">Notch signaling pathway</keyword>
<gene>
    <name evidence="19" type="ORF">GSONMT00079408001</name>
</gene>
<evidence type="ECO:0000256" key="7">
    <source>
        <dbReference type="ARBA" id="ARBA00022801"/>
    </source>
</evidence>
<dbReference type="EMBL" id="FR904319">
    <property type="protein sequence ID" value="CDQ59203.1"/>
    <property type="molecule type" value="Genomic_DNA"/>
</dbReference>
<keyword evidence="10 16" id="KW-1133">Transmembrane helix</keyword>
<protein>
    <recommendedName>
        <fullName evidence="21">ADAM metallopeptidase domain 17b</fullName>
    </recommendedName>
</protein>
<dbReference type="GO" id="GO:0004222">
    <property type="term" value="F:metalloendopeptidase activity"/>
    <property type="evidence" value="ECO:0007669"/>
    <property type="project" value="InterPro"/>
</dbReference>
<evidence type="ECO:0000256" key="8">
    <source>
        <dbReference type="ARBA" id="ARBA00022833"/>
    </source>
</evidence>
<reference evidence="19" key="2">
    <citation type="submission" date="2014-03" db="EMBL/GenBank/DDBJ databases">
        <authorList>
            <person name="Genoscope - CEA"/>
        </authorList>
    </citation>
    <scope>NUCLEOTIDE SEQUENCE</scope>
</reference>
<evidence type="ECO:0000256" key="12">
    <source>
        <dbReference type="ARBA" id="ARBA00023136"/>
    </source>
</evidence>
<dbReference type="PROSITE" id="PS50214">
    <property type="entry name" value="DISINTEGRIN_2"/>
    <property type="match status" value="1"/>
</dbReference>
<feature type="domain" description="Peptidase M12B" evidence="18">
    <location>
        <begin position="281"/>
        <end position="531"/>
    </location>
</feature>
<dbReference type="InterPro" id="IPR001590">
    <property type="entry name" value="Peptidase_M12B"/>
</dbReference>
<keyword evidence="5 14" id="KW-0479">Metal-binding</keyword>
<dbReference type="SUPFAM" id="SSF55486">
    <property type="entry name" value="Metalloproteases ('zincins'), catalytic domain"/>
    <property type="match status" value="1"/>
</dbReference>
<feature type="region of interest" description="Disordered" evidence="15">
    <location>
        <begin position="931"/>
        <end position="959"/>
    </location>
</feature>
<dbReference type="GO" id="GO:0006509">
    <property type="term" value="P:membrane protein ectodomain proteolysis"/>
    <property type="evidence" value="ECO:0007669"/>
    <property type="project" value="TreeGrafter"/>
</dbReference>
<evidence type="ECO:0000313" key="20">
    <source>
        <dbReference type="Proteomes" id="UP000193380"/>
    </source>
</evidence>
<evidence type="ECO:0000256" key="16">
    <source>
        <dbReference type="SAM" id="Phobius"/>
    </source>
</evidence>
<dbReference type="InterPro" id="IPR024079">
    <property type="entry name" value="MetalloPept_cat_dom_sf"/>
</dbReference>
<evidence type="ECO:0000256" key="6">
    <source>
        <dbReference type="ARBA" id="ARBA00022729"/>
    </source>
</evidence>
<feature type="binding site" evidence="14">
    <location>
        <position position="472"/>
    </location>
    <ligand>
        <name>Zn(2+)</name>
        <dbReference type="ChEBI" id="CHEBI:29105"/>
        <note>catalytic</note>
    </ligand>
</feature>
<keyword evidence="4 16" id="KW-0812">Transmembrane</keyword>
<dbReference type="Proteomes" id="UP000193380">
    <property type="component" value="Unassembled WGS sequence"/>
</dbReference>
<name>A0A060VW57_ONCMY</name>
<dbReference type="GO" id="GO:0046872">
    <property type="term" value="F:metal ion binding"/>
    <property type="evidence" value="ECO:0007669"/>
    <property type="project" value="UniProtKB-KW"/>
</dbReference>
<dbReference type="SMART" id="SM00050">
    <property type="entry name" value="DISIN"/>
    <property type="match status" value="1"/>
</dbReference>
<keyword evidence="13" id="KW-1015">Disulfide bond</keyword>
<dbReference type="PANTHER" id="PTHR45702">
    <property type="entry name" value="ADAM10/ADAM17 METALLOPEPTIDASE FAMILY MEMBER"/>
    <property type="match status" value="1"/>
</dbReference>
<evidence type="ECO:0000256" key="5">
    <source>
        <dbReference type="ARBA" id="ARBA00022723"/>
    </source>
</evidence>
<dbReference type="Gene3D" id="4.10.70.10">
    <property type="entry name" value="Disintegrin domain"/>
    <property type="match status" value="1"/>
</dbReference>
<feature type="binding site" evidence="14">
    <location>
        <position position="462"/>
    </location>
    <ligand>
        <name>Zn(2+)</name>
        <dbReference type="ChEBI" id="CHEBI:29105"/>
        <note>catalytic</note>
    </ligand>
</feature>
<dbReference type="GO" id="GO:0005886">
    <property type="term" value="C:plasma membrane"/>
    <property type="evidence" value="ECO:0007669"/>
    <property type="project" value="TreeGrafter"/>
</dbReference>
<evidence type="ECO:0000259" key="17">
    <source>
        <dbReference type="PROSITE" id="PS50214"/>
    </source>
</evidence>
<sequence>MVTVPILLNCCLPWEFGNTSISGLLERLSRYNTYCGNSFLTSVWIFSFFLHVPPINTDMQIVFLFIVSLFLTNGATKPPAEVVDPEYDFLSSMLSDFEVLPLASLQTHSVRRRDLQTQTHVERHLSFTALQRHFKLYLRTNTELFTEDFSAVFVDEDGQEDSYEVNRQNFFTGHVIGEENSRVQAHIDDNDFSAHILTDGAEYNIEPLWRFTSAPPDGRLLVYRPEHIRNISRLASPKVCGYVKADSNDLLPESMRSARLEDEEEEPLVREKRQVHDHRKNTCPLLLVADHRFFQEMGRGEESTTLNYLIELIDRVDDIYRSTSWDDEYKGYGVQIQQIIIEKVPTRVPPGEAHFNMRGSPVEGKDVWDVKKLLEQFSVDIADNASKVCLAHLFTYQDFDEGTLGLAYVAPSRQGIPGGLCSEKCPPSSPETRAIYLNTGLTSTKNYGKTILTKEADLVTTHELGHNFGAEHDPDNIPYCAPREDQGGKYVMYPIAVSGDHVNNKLFSNCSKISIVKRLRNKAPVCFRERNSNVCGNSRVEQGEECDPGLLHINDDRCCTSDCKLRPTAKCSDRNSACCKQCQYEREGKVCQEPISATCKGKSYCTGRLISPDTPQKGSPTTTPSSCLQALIKHEIVSVRLLRTPLTRLCVWTTESVWTVHIEPVYAKCSALLKMPFTHNMNTLKKKIFYYTVLFFLPSLETNSSCKVCCRSTSGVCAPFQDDGGEFIYLRKGKPCTVGFCDGAGKCMKQVQDVIERLWDFIDKLDINTFRKFLADNIVGSVVVFSLVFWVPLSILVHCVDKKLDQQYEQTTKSLLFPSVSILHLECFSNSLEGVVGCRCCSHLGFLTLGFDPVCLQNAEFMSSLESASVRIFKPPAISALRFQASGPQQTSTPPIQAPTPARTPGAQSPRMATIQEDPSFDSHLDEEALEGDFPMGSSAPHSFEDLTERGPLARRSDKALSFRLQRQARIRINSKETEC</sequence>
<dbReference type="STRING" id="8022.A0A060VW57"/>
<dbReference type="PROSITE" id="PS50215">
    <property type="entry name" value="ADAM_MEPRO"/>
    <property type="match status" value="1"/>
</dbReference>
<dbReference type="GO" id="GO:0007219">
    <property type="term" value="P:Notch signaling pathway"/>
    <property type="evidence" value="ECO:0007669"/>
    <property type="project" value="UniProtKB-KW"/>
</dbReference>
<dbReference type="Pfam" id="PF13574">
    <property type="entry name" value="Reprolysin_2"/>
    <property type="match status" value="1"/>
</dbReference>
<evidence type="ECO:0000256" key="13">
    <source>
        <dbReference type="ARBA" id="ARBA00023157"/>
    </source>
</evidence>
<evidence type="ECO:0000256" key="1">
    <source>
        <dbReference type="ARBA" id="ARBA00001947"/>
    </source>
</evidence>
<evidence type="ECO:0000313" key="19">
    <source>
        <dbReference type="EMBL" id="CDQ59203.1"/>
    </source>
</evidence>
<dbReference type="CDD" id="cd04270">
    <property type="entry name" value="ZnMc_TACE_like"/>
    <property type="match status" value="1"/>
</dbReference>
<comment type="cofactor">
    <cofactor evidence="1">
        <name>Zn(2+)</name>
        <dbReference type="ChEBI" id="CHEBI:29105"/>
    </cofactor>
</comment>
<dbReference type="Pfam" id="PF01562">
    <property type="entry name" value="Pep_M12B_propep"/>
    <property type="match status" value="1"/>
</dbReference>
<dbReference type="InterPro" id="IPR001762">
    <property type="entry name" value="Disintegrin_dom"/>
</dbReference>
<keyword evidence="6" id="KW-0732">Signal</keyword>
<dbReference type="PaxDb" id="8022-A0A060VW57"/>
<dbReference type="FunFam" id="4.10.70.10:FF:000003">
    <property type="entry name" value="Disintegrin and metalloproteinase domain-containing protein 17"/>
    <property type="match status" value="1"/>
</dbReference>
<feature type="compositionally biased region" description="Polar residues" evidence="15">
    <location>
        <begin position="886"/>
        <end position="895"/>
    </location>
</feature>
<feature type="domain" description="Disintegrin" evidence="17">
    <location>
        <begin position="532"/>
        <end position="608"/>
    </location>
</feature>
<evidence type="ECO:0000256" key="10">
    <source>
        <dbReference type="ARBA" id="ARBA00022989"/>
    </source>
</evidence>
<feature type="binding site" evidence="14">
    <location>
        <position position="466"/>
    </location>
    <ligand>
        <name>Zn(2+)</name>
        <dbReference type="ChEBI" id="CHEBI:29105"/>
        <note>catalytic</note>
    </ligand>
</feature>
<evidence type="ECO:0000256" key="15">
    <source>
        <dbReference type="SAM" id="MobiDB-lite"/>
    </source>
</evidence>
<keyword evidence="3" id="KW-0645">Protease</keyword>
<organism evidence="19 20">
    <name type="scientific">Oncorhynchus mykiss</name>
    <name type="common">Rainbow trout</name>
    <name type="synonym">Salmo gairdneri</name>
    <dbReference type="NCBI Taxonomy" id="8022"/>
    <lineage>
        <taxon>Eukaryota</taxon>
        <taxon>Metazoa</taxon>
        <taxon>Chordata</taxon>
        <taxon>Craniata</taxon>
        <taxon>Vertebrata</taxon>
        <taxon>Euteleostomi</taxon>
        <taxon>Actinopterygii</taxon>
        <taxon>Neopterygii</taxon>
        <taxon>Teleostei</taxon>
        <taxon>Protacanthopterygii</taxon>
        <taxon>Salmoniformes</taxon>
        <taxon>Salmonidae</taxon>
        <taxon>Salmoninae</taxon>
        <taxon>Oncorhynchus</taxon>
    </lineage>
</organism>
<proteinExistence type="predicted"/>
<dbReference type="AlphaFoldDB" id="A0A060VW57"/>
<comment type="caution">
    <text evidence="14">Lacks conserved residue(s) required for the propagation of feature annotation.</text>
</comment>
<evidence type="ECO:0000256" key="3">
    <source>
        <dbReference type="ARBA" id="ARBA00022670"/>
    </source>
</evidence>
<comment type="subcellular location">
    <subcellularLocation>
        <location evidence="2">Membrane</location>
        <topology evidence="2">Single-pass type I membrane protein</topology>
    </subcellularLocation>
</comment>
<dbReference type="InterPro" id="IPR051489">
    <property type="entry name" value="ADAM_Metalloproteinase"/>
</dbReference>
<dbReference type="Pfam" id="PF00200">
    <property type="entry name" value="Disintegrin"/>
    <property type="match status" value="1"/>
</dbReference>
<evidence type="ECO:0000259" key="18">
    <source>
        <dbReference type="PROSITE" id="PS50215"/>
    </source>
</evidence>
<evidence type="ECO:0000256" key="4">
    <source>
        <dbReference type="ARBA" id="ARBA00022692"/>
    </source>
</evidence>
<evidence type="ECO:0000256" key="2">
    <source>
        <dbReference type="ARBA" id="ARBA00004479"/>
    </source>
</evidence>
<reference evidence="19" key="1">
    <citation type="journal article" date="2014" name="Nat. Commun.">
        <title>The rainbow trout genome provides novel insights into evolution after whole-genome duplication in vertebrates.</title>
        <authorList>
            <person name="Berthelot C."/>
            <person name="Brunet F."/>
            <person name="Chalopin D."/>
            <person name="Juanchich A."/>
            <person name="Bernard M."/>
            <person name="Noel B."/>
            <person name="Bento P."/>
            <person name="Da Silva C."/>
            <person name="Labadie K."/>
            <person name="Alberti A."/>
            <person name="Aury J.M."/>
            <person name="Louis A."/>
            <person name="Dehais P."/>
            <person name="Bardou P."/>
            <person name="Montfort J."/>
            <person name="Klopp C."/>
            <person name="Cabau C."/>
            <person name="Gaspin C."/>
            <person name="Thorgaard G.H."/>
            <person name="Boussaha M."/>
            <person name="Quillet E."/>
            <person name="Guyomard R."/>
            <person name="Galiana D."/>
            <person name="Bobe J."/>
            <person name="Volff J.N."/>
            <person name="Genet C."/>
            <person name="Wincker P."/>
            <person name="Jaillon O."/>
            <person name="Roest Crollius H."/>
            <person name="Guiguen Y."/>
        </authorList>
    </citation>
    <scope>NUCLEOTIDE SEQUENCE [LARGE SCALE GENOMIC DNA]</scope>
</reference>
<evidence type="ECO:0000256" key="14">
    <source>
        <dbReference type="PROSITE-ProRule" id="PRU00276"/>
    </source>
</evidence>
<dbReference type="InterPro" id="IPR002870">
    <property type="entry name" value="Peptidase_M12B_N"/>
</dbReference>
<accession>A0A060VW57</accession>
<dbReference type="InterPro" id="IPR034025">
    <property type="entry name" value="ADAM10_ADAM17"/>
</dbReference>
<dbReference type="PANTHER" id="PTHR45702:SF5">
    <property type="entry name" value="ADAM METALLOPEPTIDASE DOMAIN 17B"/>
    <property type="match status" value="1"/>
</dbReference>
<evidence type="ECO:0000256" key="11">
    <source>
        <dbReference type="ARBA" id="ARBA00023049"/>
    </source>
</evidence>
<keyword evidence="8 14" id="KW-0862">Zinc</keyword>
<evidence type="ECO:0000256" key="9">
    <source>
        <dbReference type="ARBA" id="ARBA00022976"/>
    </source>
</evidence>
<feature type="region of interest" description="Disordered" evidence="15">
    <location>
        <begin position="885"/>
        <end position="910"/>
    </location>
</feature>
<dbReference type="InterPro" id="IPR032029">
    <property type="entry name" value="ADAM17_MPD"/>
</dbReference>
<dbReference type="Gene3D" id="3.40.390.10">
    <property type="entry name" value="Collagenase (Catalytic Domain)"/>
    <property type="match status" value="1"/>
</dbReference>
<feature type="active site" evidence="14">
    <location>
        <position position="463"/>
    </location>
</feature>
<dbReference type="InterPro" id="IPR036436">
    <property type="entry name" value="Disintegrin_dom_sf"/>
</dbReference>
<keyword evidence="12 16" id="KW-0472">Membrane</keyword>
<dbReference type="Gene3D" id="4.10.70.30">
    <property type="match status" value="1"/>
</dbReference>
<keyword evidence="7" id="KW-0378">Hydrolase</keyword>
<dbReference type="SUPFAM" id="SSF57552">
    <property type="entry name" value="Blood coagulation inhibitor (disintegrin)"/>
    <property type="match status" value="1"/>
</dbReference>
<dbReference type="FunFam" id="3.40.390.10:FF:000017">
    <property type="entry name" value="Disintegrin and metalloproteinase domain-containing protein 17"/>
    <property type="match status" value="1"/>
</dbReference>
<dbReference type="Pfam" id="PF16698">
    <property type="entry name" value="ADAM17_MPD"/>
    <property type="match status" value="1"/>
</dbReference>
<feature type="transmembrane region" description="Helical" evidence="16">
    <location>
        <begin position="778"/>
        <end position="800"/>
    </location>
</feature>
<keyword evidence="11" id="KW-0482">Metalloprotease</keyword>
<evidence type="ECO:0008006" key="21">
    <source>
        <dbReference type="Google" id="ProtNLM"/>
    </source>
</evidence>
<dbReference type="CDD" id="cd14246">
    <property type="entry name" value="ADAM17_MPD"/>
    <property type="match status" value="1"/>
</dbReference>